<keyword evidence="2" id="KW-0472">Membrane</keyword>
<sequence length="235" mass="23221">MTDLTTSTTHAHLRTTPTGPAPRGSAAKDNAICAAILAGAAIAWFGWGQAGHRLGAVLGIGSVLAALVTVAAAIGIGVIWLQVRRQEPYAGPTAATAAFFGILLVLAGALTAVRTRQATAGISGSSDWQGSIYGFGWGLGFLAHFALAGALVRAGAPATAMGVQGVVGSLVVVGLMYLFGAAVWGVRPMAVLGAWLLIVAAGAGLAGPVTAALIGAVLGGGGFLAAAGWLTVTRR</sequence>
<dbReference type="Proteomes" id="UP001501475">
    <property type="component" value="Unassembled WGS sequence"/>
</dbReference>
<keyword evidence="4" id="KW-1185">Reference proteome</keyword>
<evidence type="ECO:0000313" key="4">
    <source>
        <dbReference type="Proteomes" id="UP001501475"/>
    </source>
</evidence>
<feature type="transmembrane region" description="Helical" evidence="2">
    <location>
        <begin position="56"/>
        <end position="81"/>
    </location>
</feature>
<reference evidence="3 4" key="1">
    <citation type="journal article" date="2019" name="Int. J. Syst. Evol. Microbiol.">
        <title>The Global Catalogue of Microorganisms (GCM) 10K type strain sequencing project: providing services to taxonomists for standard genome sequencing and annotation.</title>
        <authorList>
            <consortium name="The Broad Institute Genomics Platform"/>
            <consortium name="The Broad Institute Genome Sequencing Center for Infectious Disease"/>
            <person name="Wu L."/>
            <person name="Ma J."/>
        </authorList>
    </citation>
    <scope>NUCLEOTIDE SEQUENCE [LARGE SCALE GENOMIC DNA]</scope>
    <source>
        <strain evidence="3 4">JCM 15591</strain>
    </source>
</reference>
<dbReference type="RefSeq" id="WP_344063895.1">
    <property type="nucleotide sequence ID" value="NZ_BAAAPN010000034.1"/>
</dbReference>
<keyword evidence="2" id="KW-1133">Transmembrane helix</keyword>
<keyword evidence="2" id="KW-0812">Transmembrane</keyword>
<feature type="compositionally biased region" description="Low complexity" evidence="1">
    <location>
        <begin position="1"/>
        <end position="18"/>
    </location>
</feature>
<evidence type="ECO:0000313" key="3">
    <source>
        <dbReference type="EMBL" id="GAA1754911.1"/>
    </source>
</evidence>
<feature type="transmembrane region" description="Helical" evidence="2">
    <location>
        <begin position="93"/>
        <end position="112"/>
    </location>
</feature>
<feature type="region of interest" description="Disordered" evidence="1">
    <location>
        <begin position="1"/>
        <end position="24"/>
    </location>
</feature>
<accession>A0ABN2KFR6</accession>
<feature type="transmembrane region" description="Helical" evidence="2">
    <location>
        <begin position="132"/>
        <end position="154"/>
    </location>
</feature>
<feature type="transmembrane region" description="Helical" evidence="2">
    <location>
        <begin position="31"/>
        <end position="50"/>
    </location>
</feature>
<evidence type="ECO:0000256" key="2">
    <source>
        <dbReference type="SAM" id="Phobius"/>
    </source>
</evidence>
<name>A0ABN2KFR6_9MICO</name>
<evidence type="ECO:0000256" key="1">
    <source>
        <dbReference type="SAM" id="MobiDB-lite"/>
    </source>
</evidence>
<organism evidence="3 4">
    <name type="scientific">Nostocoides vanveenii</name>
    <dbReference type="NCBI Taxonomy" id="330835"/>
    <lineage>
        <taxon>Bacteria</taxon>
        <taxon>Bacillati</taxon>
        <taxon>Actinomycetota</taxon>
        <taxon>Actinomycetes</taxon>
        <taxon>Micrococcales</taxon>
        <taxon>Intrasporangiaceae</taxon>
        <taxon>Nostocoides</taxon>
    </lineage>
</organism>
<feature type="transmembrane region" description="Helical" evidence="2">
    <location>
        <begin position="192"/>
        <end position="225"/>
    </location>
</feature>
<proteinExistence type="predicted"/>
<protein>
    <submittedName>
        <fullName evidence="3">Uncharacterized protein</fullName>
    </submittedName>
</protein>
<gene>
    <name evidence="3" type="ORF">GCM10009810_13390</name>
</gene>
<comment type="caution">
    <text evidence="3">The sequence shown here is derived from an EMBL/GenBank/DDBJ whole genome shotgun (WGS) entry which is preliminary data.</text>
</comment>
<dbReference type="EMBL" id="BAAAPN010000034">
    <property type="protein sequence ID" value="GAA1754911.1"/>
    <property type="molecule type" value="Genomic_DNA"/>
</dbReference>
<feature type="transmembrane region" description="Helical" evidence="2">
    <location>
        <begin position="166"/>
        <end position="186"/>
    </location>
</feature>